<dbReference type="EMBL" id="CAXAMN010024818">
    <property type="protein sequence ID" value="CAK9090250.1"/>
    <property type="molecule type" value="Genomic_DNA"/>
</dbReference>
<feature type="region of interest" description="Disordered" evidence="1">
    <location>
        <begin position="1"/>
        <end position="32"/>
    </location>
</feature>
<comment type="caution">
    <text evidence="2">The sequence shown here is derived from an EMBL/GenBank/DDBJ whole genome shotgun (WGS) entry which is preliminary data.</text>
</comment>
<keyword evidence="3" id="KW-1185">Reference proteome</keyword>
<dbReference type="Proteomes" id="UP001642484">
    <property type="component" value="Unassembled WGS sequence"/>
</dbReference>
<reference evidence="2 3" key="1">
    <citation type="submission" date="2024-02" db="EMBL/GenBank/DDBJ databases">
        <authorList>
            <person name="Chen Y."/>
            <person name="Shah S."/>
            <person name="Dougan E. K."/>
            <person name="Thang M."/>
            <person name="Chan C."/>
        </authorList>
    </citation>
    <scope>NUCLEOTIDE SEQUENCE [LARGE SCALE GENOMIC DNA]</scope>
</reference>
<protein>
    <recommendedName>
        <fullName evidence="4">PDZ domain-containing protein</fullName>
    </recommendedName>
</protein>
<feature type="compositionally biased region" description="Basic and acidic residues" evidence="1">
    <location>
        <begin position="234"/>
        <end position="244"/>
    </location>
</feature>
<proteinExistence type="predicted"/>
<evidence type="ECO:0000313" key="3">
    <source>
        <dbReference type="Proteomes" id="UP001642484"/>
    </source>
</evidence>
<sequence>MSKPGSVRASVRDHEERTLAGAADPIPGTRPDWSVDDSVASLGFGFLHLPPTRRSPLVIKTVKKDSWADLQGVVPGTELLELDGEEAGCLTPEHFREALQRRPLRLKLAPPYGEVWKQVAHFQQQVVALSLQKVHLQQALKDESDRVMRELGICTELEKSNSLQHKAKLLKDQAQQLQEKRDLEEEVERLQVELETSHAELASERQQLEEERNRWQAELEESHRRLASEQQSMEDERKDLEAKLDTATASWSSQKERMEEEKSEMQASISELQAELQRCKAELAVTAQSEEFRSAAEFKQAELEAEKLRCSAEREESEVLRRKLQEQDAHVQEVNAELSKVRLQLASTRPSLEALLAELATPELFKVESPAPVSATTGLGPGVTPAARRSFQRRSLVPAEPEKVQADSEEEMF</sequence>
<name>A0ABP0QS22_9DINO</name>
<evidence type="ECO:0000256" key="1">
    <source>
        <dbReference type="SAM" id="MobiDB-lite"/>
    </source>
</evidence>
<feature type="region of interest" description="Disordered" evidence="1">
    <location>
        <begin position="371"/>
        <end position="413"/>
    </location>
</feature>
<evidence type="ECO:0000313" key="2">
    <source>
        <dbReference type="EMBL" id="CAK9090250.1"/>
    </source>
</evidence>
<evidence type="ECO:0008006" key="4">
    <source>
        <dbReference type="Google" id="ProtNLM"/>
    </source>
</evidence>
<feature type="compositionally biased region" description="Basic and acidic residues" evidence="1">
    <location>
        <begin position="198"/>
        <end position="227"/>
    </location>
</feature>
<feature type="region of interest" description="Disordered" evidence="1">
    <location>
        <begin position="198"/>
        <end position="257"/>
    </location>
</feature>
<dbReference type="InterPro" id="IPR036034">
    <property type="entry name" value="PDZ_sf"/>
</dbReference>
<gene>
    <name evidence="2" type="ORF">CCMP2556_LOCUS43375</name>
</gene>
<organism evidence="2 3">
    <name type="scientific">Durusdinium trenchii</name>
    <dbReference type="NCBI Taxonomy" id="1381693"/>
    <lineage>
        <taxon>Eukaryota</taxon>
        <taxon>Sar</taxon>
        <taxon>Alveolata</taxon>
        <taxon>Dinophyceae</taxon>
        <taxon>Suessiales</taxon>
        <taxon>Symbiodiniaceae</taxon>
        <taxon>Durusdinium</taxon>
    </lineage>
</organism>
<dbReference type="SUPFAM" id="SSF50156">
    <property type="entry name" value="PDZ domain-like"/>
    <property type="match status" value="1"/>
</dbReference>
<accession>A0ABP0QS22</accession>